<name>A0AAD7MQS3_9AGAR</name>
<dbReference type="AlphaFoldDB" id="A0AAD7MQS3"/>
<feature type="compositionally biased region" description="Polar residues" evidence="1">
    <location>
        <begin position="146"/>
        <end position="157"/>
    </location>
</feature>
<evidence type="ECO:0000256" key="1">
    <source>
        <dbReference type="SAM" id="MobiDB-lite"/>
    </source>
</evidence>
<comment type="caution">
    <text evidence="2">The sequence shown here is derived from an EMBL/GenBank/DDBJ whole genome shotgun (WGS) entry which is preliminary data.</text>
</comment>
<dbReference type="Proteomes" id="UP001215598">
    <property type="component" value="Unassembled WGS sequence"/>
</dbReference>
<feature type="region of interest" description="Disordered" evidence="1">
    <location>
        <begin position="195"/>
        <end position="220"/>
    </location>
</feature>
<protein>
    <submittedName>
        <fullName evidence="2">Uncharacterized protein</fullName>
    </submittedName>
</protein>
<organism evidence="2 3">
    <name type="scientific">Mycena metata</name>
    <dbReference type="NCBI Taxonomy" id="1033252"/>
    <lineage>
        <taxon>Eukaryota</taxon>
        <taxon>Fungi</taxon>
        <taxon>Dikarya</taxon>
        <taxon>Basidiomycota</taxon>
        <taxon>Agaricomycotina</taxon>
        <taxon>Agaricomycetes</taxon>
        <taxon>Agaricomycetidae</taxon>
        <taxon>Agaricales</taxon>
        <taxon>Marasmiineae</taxon>
        <taxon>Mycenaceae</taxon>
        <taxon>Mycena</taxon>
    </lineage>
</organism>
<keyword evidence="3" id="KW-1185">Reference proteome</keyword>
<feature type="region of interest" description="Disordered" evidence="1">
    <location>
        <begin position="107"/>
        <end position="162"/>
    </location>
</feature>
<feature type="compositionally biased region" description="Acidic residues" evidence="1">
    <location>
        <begin position="114"/>
        <end position="132"/>
    </location>
</feature>
<sequence length="383" mass="40603">MTPKVVYSTNKKPTGPPYKILSLRSQNQVATSSDSLLMDSTDPKSDGAVGNSVATNSTAINSGLDVDTSHDGLAPAAPLPTLRTVRAPSPDTHFPVLLPLRVLRPLSPTPEPLGPEDEEDFFGQEDPFEDTDWTAPMEDTGPILNPTHSQGPQTTSGAAAAQSVGVTQGNHIAPVAALQVIQNPVTSQAAQGNLTVQGTQSAASPTLTTSSKRSMGRQTSRSFEVLTGTTIPRVNAPSSSGTALTRTGSSSTVVTFDDMAPSELEIYTQAALVPIPKSEKAPQYRTRTDENVLRLGTHVMSTKRQLARLKEKMDAQHRENLIRLEDLVNSVTSLTQVALPAGAPTISAEVKSLTDTMKQTRDAVTGVTAVVNDLVEMPREVGH</sequence>
<proteinExistence type="predicted"/>
<dbReference type="EMBL" id="JARKIB010000171">
    <property type="protein sequence ID" value="KAJ7728618.1"/>
    <property type="molecule type" value="Genomic_DNA"/>
</dbReference>
<evidence type="ECO:0000313" key="3">
    <source>
        <dbReference type="Proteomes" id="UP001215598"/>
    </source>
</evidence>
<evidence type="ECO:0000313" key="2">
    <source>
        <dbReference type="EMBL" id="KAJ7728618.1"/>
    </source>
</evidence>
<gene>
    <name evidence="2" type="ORF">B0H16DRAFT_1734566</name>
</gene>
<reference evidence="2" key="1">
    <citation type="submission" date="2023-03" db="EMBL/GenBank/DDBJ databases">
        <title>Massive genome expansion in bonnet fungi (Mycena s.s.) driven by repeated elements and novel gene families across ecological guilds.</title>
        <authorList>
            <consortium name="Lawrence Berkeley National Laboratory"/>
            <person name="Harder C.B."/>
            <person name="Miyauchi S."/>
            <person name="Viragh M."/>
            <person name="Kuo A."/>
            <person name="Thoen E."/>
            <person name="Andreopoulos B."/>
            <person name="Lu D."/>
            <person name="Skrede I."/>
            <person name="Drula E."/>
            <person name="Henrissat B."/>
            <person name="Morin E."/>
            <person name="Kohler A."/>
            <person name="Barry K."/>
            <person name="LaButti K."/>
            <person name="Morin E."/>
            <person name="Salamov A."/>
            <person name="Lipzen A."/>
            <person name="Mereny Z."/>
            <person name="Hegedus B."/>
            <person name="Baldrian P."/>
            <person name="Stursova M."/>
            <person name="Weitz H."/>
            <person name="Taylor A."/>
            <person name="Grigoriev I.V."/>
            <person name="Nagy L.G."/>
            <person name="Martin F."/>
            <person name="Kauserud H."/>
        </authorList>
    </citation>
    <scope>NUCLEOTIDE SEQUENCE</scope>
    <source>
        <strain evidence="2">CBHHK182m</strain>
    </source>
</reference>
<feature type="region of interest" description="Disordered" evidence="1">
    <location>
        <begin position="1"/>
        <end position="50"/>
    </location>
</feature>
<feature type="compositionally biased region" description="Low complexity" evidence="1">
    <location>
        <begin position="31"/>
        <end position="40"/>
    </location>
</feature>
<accession>A0AAD7MQS3</accession>